<reference evidence="1 2" key="1">
    <citation type="submission" date="2019-11" db="EMBL/GenBank/DDBJ databases">
        <authorList>
            <person name="Criscuolo A."/>
        </authorList>
    </citation>
    <scope>NUCLEOTIDE SEQUENCE [LARGE SCALE GENOMIC DNA]</scope>
    <source>
        <strain evidence="1">CIP111667</strain>
    </source>
</reference>
<evidence type="ECO:0000313" key="1">
    <source>
        <dbReference type="EMBL" id="VZO35554.1"/>
    </source>
</evidence>
<proteinExistence type="predicted"/>
<dbReference type="Proteomes" id="UP000419743">
    <property type="component" value="Unassembled WGS sequence"/>
</dbReference>
<name>A0A7M4DF61_9MICO</name>
<organism evidence="1 2">
    <name type="scientific">Occultella aeris</name>
    <dbReference type="NCBI Taxonomy" id="2761496"/>
    <lineage>
        <taxon>Bacteria</taxon>
        <taxon>Bacillati</taxon>
        <taxon>Actinomycetota</taxon>
        <taxon>Actinomycetes</taxon>
        <taxon>Micrococcales</taxon>
        <taxon>Ruaniaceae</taxon>
        <taxon>Occultella</taxon>
    </lineage>
</organism>
<keyword evidence="2" id="KW-1185">Reference proteome</keyword>
<comment type="caution">
    <text evidence="1">The sequence shown here is derived from an EMBL/GenBank/DDBJ whole genome shotgun (WGS) entry which is preliminary data.</text>
</comment>
<evidence type="ECO:0000313" key="2">
    <source>
        <dbReference type="Proteomes" id="UP000419743"/>
    </source>
</evidence>
<dbReference type="AlphaFoldDB" id="A0A7M4DF61"/>
<sequence>MNGRIAQLREELSLAAARAERDAVLGCIAATCEEDDLRMRAGAGGLDAREMAMLDDLDALEDLIGA</sequence>
<gene>
    <name evidence="1" type="ORF">HALOF300_00752</name>
</gene>
<dbReference type="EMBL" id="CACRYJ010000013">
    <property type="protein sequence ID" value="VZO35554.1"/>
    <property type="molecule type" value="Genomic_DNA"/>
</dbReference>
<dbReference type="RefSeq" id="WP_156739417.1">
    <property type="nucleotide sequence ID" value="NZ_CACRYJ010000013.1"/>
</dbReference>
<protein>
    <submittedName>
        <fullName evidence="1">Uncharacterized protein</fullName>
    </submittedName>
</protein>
<accession>A0A7M4DF61</accession>